<name>A0ABU6UBB6_9FABA</name>
<reference evidence="2 3" key="1">
    <citation type="journal article" date="2023" name="Plants (Basel)">
        <title>Bridging the Gap: Combining Genomics and Transcriptomics Approaches to Understand Stylosanthes scabra, an Orphan Legume from the Brazilian Caatinga.</title>
        <authorList>
            <person name="Ferreira-Neto J.R.C."/>
            <person name="da Silva M.D."/>
            <person name="Binneck E."/>
            <person name="de Melo N.F."/>
            <person name="da Silva R.H."/>
            <person name="de Melo A.L.T.M."/>
            <person name="Pandolfi V."/>
            <person name="Bustamante F.O."/>
            <person name="Brasileiro-Vidal A.C."/>
            <person name="Benko-Iseppon A.M."/>
        </authorList>
    </citation>
    <scope>NUCLEOTIDE SEQUENCE [LARGE SCALE GENOMIC DNA]</scope>
    <source>
        <tissue evidence="2">Leaves</tissue>
    </source>
</reference>
<dbReference type="InterPro" id="IPR005174">
    <property type="entry name" value="KIB1-4_b-propeller"/>
</dbReference>
<comment type="caution">
    <text evidence="2">The sequence shown here is derived from an EMBL/GenBank/DDBJ whole genome shotgun (WGS) entry which is preliminary data.</text>
</comment>
<dbReference type="PANTHER" id="PTHR34708">
    <property type="entry name" value="OS07G0440000 PROTEIN"/>
    <property type="match status" value="1"/>
</dbReference>
<keyword evidence="3" id="KW-1185">Reference proteome</keyword>
<sequence>MDSISSCQNQIANLPLKFYYFLSHNPIKLPLCFPNGSVINPTYTPPAFVHSLPQEMPVNANSFSYTIVINDEHIQYAALNLSAMDESSGWANLHPDLLRKIAKLMYSYDDYIRLRCICKQWNSFIPWLVLPFDHTFDTHCLEARQICHVRVPEIKDIFIRGSSHGYVITVTISDGTLRIIDPFIKSQFDLPPTSTFPDIVSYDEYTIVEHIFDGSQHYSQTRLKVHATTIDKIITSSPPSDKDFMAVCIYGLNNRLAYCP</sequence>
<dbReference type="Proteomes" id="UP001341840">
    <property type="component" value="Unassembled WGS sequence"/>
</dbReference>
<gene>
    <name evidence="2" type="ORF">PIB30_033667</name>
</gene>
<evidence type="ECO:0000313" key="2">
    <source>
        <dbReference type="EMBL" id="MED6158542.1"/>
    </source>
</evidence>
<evidence type="ECO:0000259" key="1">
    <source>
        <dbReference type="Pfam" id="PF03478"/>
    </source>
</evidence>
<evidence type="ECO:0000313" key="3">
    <source>
        <dbReference type="Proteomes" id="UP001341840"/>
    </source>
</evidence>
<feature type="domain" description="KIB1-4 beta-propeller" evidence="1">
    <location>
        <begin position="142"/>
        <end position="259"/>
    </location>
</feature>
<dbReference type="PANTHER" id="PTHR34708:SF1">
    <property type="entry name" value="OS08G0126400 PROTEIN"/>
    <property type="match status" value="1"/>
</dbReference>
<organism evidence="2 3">
    <name type="scientific">Stylosanthes scabra</name>
    <dbReference type="NCBI Taxonomy" id="79078"/>
    <lineage>
        <taxon>Eukaryota</taxon>
        <taxon>Viridiplantae</taxon>
        <taxon>Streptophyta</taxon>
        <taxon>Embryophyta</taxon>
        <taxon>Tracheophyta</taxon>
        <taxon>Spermatophyta</taxon>
        <taxon>Magnoliopsida</taxon>
        <taxon>eudicotyledons</taxon>
        <taxon>Gunneridae</taxon>
        <taxon>Pentapetalae</taxon>
        <taxon>rosids</taxon>
        <taxon>fabids</taxon>
        <taxon>Fabales</taxon>
        <taxon>Fabaceae</taxon>
        <taxon>Papilionoideae</taxon>
        <taxon>50 kb inversion clade</taxon>
        <taxon>dalbergioids sensu lato</taxon>
        <taxon>Dalbergieae</taxon>
        <taxon>Pterocarpus clade</taxon>
        <taxon>Stylosanthes</taxon>
    </lineage>
</organism>
<accession>A0ABU6UBB6</accession>
<proteinExistence type="predicted"/>
<dbReference type="Pfam" id="PF03478">
    <property type="entry name" value="Beta-prop_KIB1-4"/>
    <property type="match status" value="1"/>
</dbReference>
<protein>
    <recommendedName>
        <fullName evidence="1">KIB1-4 beta-propeller domain-containing protein</fullName>
    </recommendedName>
</protein>
<dbReference type="EMBL" id="JASCZI010120982">
    <property type="protein sequence ID" value="MED6158542.1"/>
    <property type="molecule type" value="Genomic_DNA"/>
</dbReference>